<name>A0A0K8P9B4_PISS1</name>
<evidence type="ECO:0000313" key="8">
    <source>
        <dbReference type="Proteomes" id="UP000037660"/>
    </source>
</evidence>
<keyword evidence="5" id="KW-0732">Signal</keyword>
<evidence type="ECO:0000256" key="2">
    <source>
        <dbReference type="ARBA" id="ARBA00022723"/>
    </source>
</evidence>
<dbReference type="InterPro" id="IPR036909">
    <property type="entry name" value="Cyt_c-like_dom_sf"/>
</dbReference>
<dbReference type="GO" id="GO:0020037">
    <property type="term" value="F:heme binding"/>
    <property type="evidence" value="ECO:0007669"/>
    <property type="project" value="InterPro"/>
</dbReference>
<keyword evidence="8" id="KW-1185">Reference proteome</keyword>
<dbReference type="InterPro" id="IPR009056">
    <property type="entry name" value="Cyt_c-like_dom"/>
</dbReference>
<dbReference type="EC" id="1.10.2.2" evidence="7"/>
<dbReference type="GO" id="GO:0016491">
    <property type="term" value="F:oxidoreductase activity"/>
    <property type="evidence" value="ECO:0007669"/>
    <property type="project" value="UniProtKB-KW"/>
</dbReference>
<evidence type="ECO:0000259" key="6">
    <source>
        <dbReference type="PROSITE" id="PS51007"/>
    </source>
</evidence>
<evidence type="ECO:0000256" key="5">
    <source>
        <dbReference type="SAM" id="SignalP"/>
    </source>
</evidence>
<feature type="signal peptide" evidence="5">
    <location>
        <begin position="1"/>
        <end position="25"/>
    </location>
</feature>
<dbReference type="Gene3D" id="1.10.760.10">
    <property type="entry name" value="Cytochrome c-like domain"/>
    <property type="match status" value="1"/>
</dbReference>
<proteinExistence type="predicted"/>
<dbReference type="STRING" id="1547922.ISF6_5328"/>
<evidence type="ECO:0000256" key="3">
    <source>
        <dbReference type="ARBA" id="ARBA00023004"/>
    </source>
</evidence>
<sequence length="147" mass="15242">MPPALPPPTLVLAAALAAATLPARAGDTDITRQLAHWSAEAGRPGDVARGEAFFGRRNDAGASCAGCHGMPPTGPGRHAATGKRLDPLAPAVHPTAFTERARTDKWFRRNCRDVLDRECSPAEKADVLAYLAGLRPTGAGSATGGPR</sequence>
<reference evidence="7 8" key="2">
    <citation type="journal article" date="2016" name="Science">
        <title>A bacterium that degrades and assimilates poly(ethylene terephthalate).</title>
        <authorList>
            <person name="Yoshida S."/>
            <person name="Hiraga K."/>
            <person name="Takehana T."/>
            <person name="Taniguchi I."/>
            <person name="Yamaji H."/>
            <person name="Maeda Y."/>
            <person name="Toyohara K."/>
            <person name="Miyamoto K."/>
            <person name="Kimura Y."/>
            <person name="Oda K."/>
        </authorList>
    </citation>
    <scope>NUCLEOTIDE SEQUENCE [LARGE SCALE GENOMIC DNA]</scope>
    <source>
        <strain evidence="8">NBRC 110686 / TISTR 2288 / 201-F6</strain>
    </source>
</reference>
<dbReference type="PROSITE" id="PS51007">
    <property type="entry name" value="CYTC"/>
    <property type="match status" value="1"/>
</dbReference>
<accession>A0A0K8P9B4</accession>
<evidence type="ECO:0000256" key="4">
    <source>
        <dbReference type="PROSITE-ProRule" id="PRU00433"/>
    </source>
</evidence>
<comment type="caution">
    <text evidence="7">The sequence shown here is derived from an EMBL/GenBank/DDBJ whole genome shotgun (WGS) entry which is preliminary data.</text>
</comment>
<evidence type="ECO:0000256" key="1">
    <source>
        <dbReference type="ARBA" id="ARBA00022617"/>
    </source>
</evidence>
<dbReference type="EMBL" id="BBYR01000085">
    <property type="protein sequence ID" value="GAP38775.1"/>
    <property type="molecule type" value="Genomic_DNA"/>
</dbReference>
<keyword evidence="7" id="KW-0560">Oxidoreductase</keyword>
<keyword evidence="2 4" id="KW-0479">Metal-binding</keyword>
<feature type="chain" id="PRO_5005513849" evidence="5">
    <location>
        <begin position="26"/>
        <end position="147"/>
    </location>
</feature>
<protein>
    <submittedName>
        <fullName evidence="7">Ubiquinol--cytochrome c reductase, cytochrome B subunit</fullName>
        <ecNumber evidence="7">1.10.2.2</ecNumber>
    </submittedName>
</protein>
<dbReference type="InterPro" id="IPR015170">
    <property type="entry name" value="DUF1924_SHP"/>
</dbReference>
<dbReference type="OrthoDB" id="5295318at2"/>
<organism evidence="7 8">
    <name type="scientific">Piscinibacter sakaiensis</name>
    <name type="common">Ideonella sakaiensis</name>
    <dbReference type="NCBI Taxonomy" id="1547922"/>
    <lineage>
        <taxon>Bacteria</taxon>
        <taxon>Pseudomonadati</taxon>
        <taxon>Pseudomonadota</taxon>
        <taxon>Betaproteobacteria</taxon>
        <taxon>Burkholderiales</taxon>
        <taxon>Sphaerotilaceae</taxon>
        <taxon>Piscinibacter</taxon>
    </lineage>
</organism>
<dbReference type="GO" id="GO:0046872">
    <property type="term" value="F:metal ion binding"/>
    <property type="evidence" value="ECO:0007669"/>
    <property type="project" value="UniProtKB-KW"/>
</dbReference>
<keyword evidence="1 4" id="KW-0349">Heme</keyword>
<dbReference type="SUPFAM" id="SSF46626">
    <property type="entry name" value="Cytochrome c"/>
    <property type="match status" value="1"/>
</dbReference>
<gene>
    <name evidence="7" type="ORF">ISF6_5328</name>
</gene>
<dbReference type="Proteomes" id="UP000037660">
    <property type="component" value="Unassembled WGS sequence"/>
</dbReference>
<feature type="domain" description="Cytochrome c" evidence="6">
    <location>
        <begin position="45"/>
        <end position="135"/>
    </location>
</feature>
<dbReference type="RefSeq" id="WP_054022620.1">
    <property type="nucleotide sequence ID" value="NZ_BBYR01000085.1"/>
</dbReference>
<keyword evidence="3 4" id="KW-0408">Iron</keyword>
<dbReference type="AlphaFoldDB" id="A0A0K8P9B4"/>
<dbReference type="Pfam" id="PF09086">
    <property type="entry name" value="DUF1924"/>
    <property type="match status" value="1"/>
</dbReference>
<dbReference type="GO" id="GO:0009055">
    <property type="term" value="F:electron transfer activity"/>
    <property type="evidence" value="ECO:0007669"/>
    <property type="project" value="InterPro"/>
</dbReference>
<reference evidence="8" key="1">
    <citation type="submission" date="2015-07" db="EMBL/GenBank/DDBJ databases">
        <title>Discovery of a poly(ethylene terephthalate assimilation.</title>
        <authorList>
            <person name="Yoshida S."/>
            <person name="Hiraga K."/>
            <person name="Takehana T."/>
            <person name="Taniguchi I."/>
            <person name="Yamaji H."/>
            <person name="Maeda Y."/>
            <person name="Toyohara K."/>
            <person name="Miyamoto K."/>
            <person name="Kimura Y."/>
            <person name="Oda K."/>
        </authorList>
    </citation>
    <scope>NUCLEOTIDE SEQUENCE [LARGE SCALE GENOMIC DNA]</scope>
    <source>
        <strain evidence="8">NBRC 110686 / TISTR 2288 / 201-F6</strain>
    </source>
</reference>
<evidence type="ECO:0000313" key="7">
    <source>
        <dbReference type="EMBL" id="GAP38775.1"/>
    </source>
</evidence>